<keyword evidence="4" id="KW-0012">Acyltransferase</keyword>
<dbReference type="Proteomes" id="UP001221838">
    <property type="component" value="Unassembled WGS sequence"/>
</dbReference>
<name>A0ABT5DM69_9BACT</name>
<feature type="domain" description="Serine acetyltransferase N-terminal" evidence="6">
    <location>
        <begin position="76"/>
        <end position="130"/>
    </location>
</feature>
<evidence type="ECO:0000313" key="7">
    <source>
        <dbReference type="EMBL" id="MDC0714129.1"/>
    </source>
</evidence>
<feature type="region of interest" description="Disordered" evidence="5">
    <location>
        <begin position="263"/>
        <end position="282"/>
    </location>
</feature>
<organism evidence="7 8">
    <name type="scientific">Stigmatella ashevillensis</name>
    <dbReference type="NCBI Taxonomy" id="2995309"/>
    <lineage>
        <taxon>Bacteria</taxon>
        <taxon>Pseudomonadati</taxon>
        <taxon>Myxococcota</taxon>
        <taxon>Myxococcia</taxon>
        <taxon>Myxococcales</taxon>
        <taxon>Cystobacterineae</taxon>
        <taxon>Archangiaceae</taxon>
        <taxon>Stigmatella</taxon>
    </lineage>
</organism>
<evidence type="ECO:0000256" key="4">
    <source>
        <dbReference type="ARBA" id="ARBA00023315"/>
    </source>
</evidence>
<keyword evidence="3" id="KW-0808">Transferase</keyword>
<dbReference type="Gene3D" id="1.10.3130.10">
    <property type="entry name" value="serine acetyltransferase, domain 1"/>
    <property type="match status" value="1"/>
</dbReference>
<sequence length="282" mass="30985">MDAPYDRLLALLLESRQRQCFPSEIATAAPEFVKQVLGLLFPHFAERLECTAPAIRRDVMGVEANLVRLLGLLKSSLYPDTQESIPQRFIAELPDIYAALRQDADAIFEADPAARSVDEVILTYPGFYAIAIFRVAHSLHRLGFPLLPRLLTEFAHQRTGVDIHPGATIGRRFVIDHGTGVVIGETTVIGERVKIYQGVTLGALVVQKTLANSKRHPTLEDDVVVYANATILGGDTVVGRGSIIAGNAWLTQSVPPQSVVTRRTEVRQRGSDSDLGELEFHI</sequence>
<protein>
    <recommendedName>
        <fullName evidence="1">Serine acetyltransferase</fullName>
    </recommendedName>
</protein>
<evidence type="ECO:0000313" key="8">
    <source>
        <dbReference type="Proteomes" id="UP001221838"/>
    </source>
</evidence>
<dbReference type="InterPro" id="IPR053376">
    <property type="entry name" value="Serine_acetyltransferase"/>
</dbReference>
<dbReference type="RefSeq" id="WP_272144673.1">
    <property type="nucleotide sequence ID" value="NZ_JAQNDM010000002.1"/>
</dbReference>
<evidence type="ECO:0000256" key="2">
    <source>
        <dbReference type="ARBA" id="ARBA00022605"/>
    </source>
</evidence>
<evidence type="ECO:0000259" key="6">
    <source>
        <dbReference type="Pfam" id="PF06426"/>
    </source>
</evidence>
<comment type="caution">
    <text evidence="7">The sequence shown here is derived from an EMBL/GenBank/DDBJ whole genome shotgun (WGS) entry which is preliminary data.</text>
</comment>
<dbReference type="Gene3D" id="2.160.10.10">
    <property type="entry name" value="Hexapeptide repeat proteins"/>
    <property type="match status" value="1"/>
</dbReference>
<keyword evidence="8" id="KW-1185">Reference proteome</keyword>
<dbReference type="InterPro" id="IPR042122">
    <property type="entry name" value="Ser_AcTrfase_N_sf"/>
</dbReference>
<dbReference type="PANTHER" id="PTHR42811">
    <property type="entry name" value="SERINE ACETYLTRANSFERASE"/>
    <property type="match status" value="1"/>
</dbReference>
<reference evidence="7 8" key="1">
    <citation type="submission" date="2022-11" db="EMBL/GenBank/DDBJ databases">
        <title>Minimal conservation of predation-associated metabolite biosynthetic gene clusters underscores biosynthetic potential of Myxococcota including descriptions for ten novel species: Archangium lansinium sp. nov., Myxococcus landrumus sp. nov., Nannocystis bai.</title>
        <authorList>
            <person name="Ahearne A."/>
            <person name="Stevens C."/>
            <person name="Dowd S."/>
        </authorList>
    </citation>
    <scope>NUCLEOTIDE SEQUENCE [LARGE SCALE GENOMIC DNA]</scope>
    <source>
        <strain evidence="7 8">NCWAL01</strain>
    </source>
</reference>
<dbReference type="InterPro" id="IPR011004">
    <property type="entry name" value="Trimer_LpxA-like_sf"/>
</dbReference>
<dbReference type="Pfam" id="PF06426">
    <property type="entry name" value="SATase_N"/>
    <property type="match status" value="1"/>
</dbReference>
<dbReference type="NCBIfam" id="NF041874">
    <property type="entry name" value="EPS_EpsC"/>
    <property type="match status" value="1"/>
</dbReference>
<evidence type="ECO:0000256" key="5">
    <source>
        <dbReference type="SAM" id="MobiDB-lite"/>
    </source>
</evidence>
<accession>A0ABT5DM69</accession>
<proteinExistence type="predicted"/>
<evidence type="ECO:0000256" key="1">
    <source>
        <dbReference type="ARBA" id="ARBA00018522"/>
    </source>
</evidence>
<keyword evidence="2" id="KW-0028">Amino-acid biosynthesis</keyword>
<dbReference type="InterPro" id="IPR045304">
    <property type="entry name" value="LbH_SAT"/>
</dbReference>
<gene>
    <name evidence="7" type="ORF">POL68_37030</name>
</gene>
<dbReference type="InterPro" id="IPR010493">
    <property type="entry name" value="Ser_AcTrfase_N"/>
</dbReference>
<dbReference type="SUPFAM" id="SSF51161">
    <property type="entry name" value="Trimeric LpxA-like enzymes"/>
    <property type="match status" value="1"/>
</dbReference>
<dbReference type="CDD" id="cd03354">
    <property type="entry name" value="LbH_SAT"/>
    <property type="match status" value="1"/>
</dbReference>
<dbReference type="EMBL" id="JAQNDM010000002">
    <property type="protein sequence ID" value="MDC0714129.1"/>
    <property type="molecule type" value="Genomic_DNA"/>
</dbReference>
<evidence type="ECO:0000256" key="3">
    <source>
        <dbReference type="ARBA" id="ARBA00022679"/>
    </source>
</evidence>